<protein>
    <submittedName>
        <fullName evidence="1">Uncharacterized protein</fullName>
    </submittedName>
</protein>
<dbReference type="HOGENOM" id="CLU_2739987_0_0_1"/>
<name>N1Q509_DOTSN</name>
<evidence type="ECO:0000313" key="2">
    <source>
        <dbReference type="Proteomes" id="UP000016933"/>
    </source>
</evidence>
<reference evidence="1 2" key="2">
    <citation type="journal article" date="2012" name="PLoS Pathog.">
        <title>Diverse lifestyles and strategies of plant pathogenesis encoded in the genomes of eighteen Dothideomycetes fungi.</title>
        <authorList>
            <person name="Ohm R.A."/>
            <person name="Feau N."/>
            <person name="Henrissat B."/>
            <person name="Schoch C.L."/>
            <person name="Horwitz B.A."/>
            <person name="Barry K.W."/>
            <person name="Condon B.J."/>
            <person name="Copeland A.C."/>
            <person name="Dhillon B."/>
            <person name="Glaser F."/>
            <person name="Hesse C.N."/>
            <person name="Kosti I."/>
            <person name="LaButti K."/>
            <person name="Lindquist E.A."/>
            <person name="Lucas S."/>
            <person name="Salamov A.A."/>
            <person name="Bradshaw R.E."/>
            <person name="Ciuffetti L."/>
            <person name="Hamelin R.C."/>
            <person name="Kema G.H.J."/>
            <person name="Lawrence C."/>
            <person name="Scott J.A."/>
            <person name="Spatafora J.W."/>
            <person name="Turgeon B.G."/>
            <person name="de Wit P.J.G.M."/>
            <person name="Zhong S."/>
            <person name="Goodwin S.B."/>
            <person name="Grigoriev I.V."/>
        </authorList>
    </citation>
    <scope>NUCLEOTIDE SEQUENCE [LARGE SCALE GENOMIC DNA]</scope>
    <source>
        <strain evidence="2">NZE10 / CBS 128990</strain>
    </source>
</reference>
<dbReference type="EMBL" id="KB446535">
    <property type="protein sequence ID" value="EME50055.1"/>
    <property type="molecule type" value="Genomic_DNA"/>
</dbReference>
<gene>
    <name evidence="1" type="ORF">DOTSEDRAFT_41207</name>
</gene>
<sequence length="71" mass="8129">MTALLTTTLHWYRLCRPCAALRRRLSIVRVQRNAQAELDMTAENNHLPTGLALDDSLLKDRIPTTTKQQVK</sequence>
<proteinExistence type="predicted"/>
<dbReference type="AlphaFoldDB" id="N1Q509"/>
<evidence type="ECO:0000313" key="1">
    <source>
        <dbReference type="EMBL" id="EME50055.1"/>
    </source>
</evidence>
<dbReference type="Proteomes" id="UP000016933">
    <property type="component" value="Unassembled WGS sequence"/>
</dbReference>
<reference evidence="2" key="1">
    <citation type="journal article" date="2012" name="PLoS Genet.">
        <title>The genomes of the fungal plant pathogens Cladosporium fulvum and Dothistroma septosporum reveal adaptation to different hosts and lifestyles but also signatures of common ancestry.</title>
        <authorList>
            <person name="de Wit P.J.G.M."/>
            <person name="van der Burgt A."/>
            <person name="Oekmen B."/>
            <person name="Stergiopoulos I."/>
            <person name="Abd-Elsalam K.A."/>
            <person name="Aerts A.L."/>
            <person name="Bahkali A.H."/>
            <person name="Beenen H.G."/>
            <person name="Chettri P."/>
            <person name="Cox M.P."/>
            <person name="Datema E."/>
            <person name="de Vries R.P."/>
            <person name="Dhillon B."/>
            <person name="Ganley A.R."/>
            <person name="Griffiths S.A."/>
            <person name="Guo Y."/>
            <person name="Hamelin R.C."/>
            <person name="Henrissat B."/>
            <person name="Kabir M.S."/>
            <person name="Jashni M.K."/>
            <person name="Kema G."/>
            <person name="Klaubauf S."/>
            <person name="Lapidus A."/>
            <person name="Levasseur A."/>
            <person name="Lindquist E."/>
            <person name="Mehrabi R."/>
            <person name="Ohm R.A."/>
            <person name="Owen T.J."/>
            <person name="Salamov A."/>
            <person name="Schwelm A."/>
            <person name="Schijlen E."/>
            <person name="Sun H."/>
            <person name="van den Burg H.A."/>
            <person name="van Ham R.C.H.J."/>
            <person name="Zhang S."/>
            <person name="Goodwin S.B."/>
            <person name="Grigoriev I.V."/>
            <person name="Collemare J."/>
            <person name="Bradshaw R.E."/>
        </authorList>
    </citation>
    <scope>NUCLEOTIDE SEQUENCE [LARGE SCALE GENOMIC DNA]</scope>
    <source>
        <strain evidence="2">NZE10 / CBS 128990</strain>
    </source>
</reference>
<organism evidence="1 2">
    <name type="scientific">Dothistroma septosporum (strain NZE10 / CBS 128990)</name>
    <name type="common">Red band needle blight fungus</name>
    <name type="synonym">Mycosphaerella pini</name>
    <dbReference type="NCBI Taxonomy" id="675120"/>
    <lineage>
        <taxon>Eukaryota</taxon>
        <taxon>Fungi</taxon>
        <taxon>Dikarya</taxon>
        <taxon>Ascomycota</taxon>
        <taxon>Pezizomycotina</taxon>
        <taxon>Dothideomycetes</taxon>
        <taxon>Dothideomycetidae</taxon>
        <taxon>Mycosphaerellales</taxon>
        <taxon>Mycosphaerellaceae</taxon>
        <taxon>Dothistroma</taxon>
    </lineage>
</organism>
<keyword evidence="2" id="KW-1185">Reference proteome</keyword>
<accession>N1Q509</accession>